<dbReference type="EnsemblMetazoa" id="SCAU013852-RA">
    <property type="protein sequence ID" value="SCAU013852-PA"/>
    <property type="gene ID" value="SCAU013852"/>
</dbReference>
<keyword evidence="4" id="KW-1185">Reference proteome</keyword>
<dbReference type="Gene3D" id="1.10.287.2250">
    <property type="match status" value="1"/>
</dbReference>
<dbReference type="KEGG" id="scac:106083040"/>
<dbReference type="SMART" id="SM00848">
    <property type="entry name" value="Inhibitor_I29"/>
    <property type="match status" value="1"/>
</dbReference>
<dbReference type="InterPro" id="IPR038765">
    <property type="entry name" value="Papain-like_cys_pep_sf"/>
</dbReference>
<sequence length="80" mass="9559">MATLTDEEWEAYKMQFNKAYADAEEDAMRRKLVDKNKQFVDEHNKKFQAGETTFECGLNHFSDRTPEENQRRFGLRPPRD</sequence>
<protein>
    <recommendedName>
        <fullName evidence="2">Cathepsin propeptide inhibitor domain-containing protein</fullName>
    </recommendedName>
</protein>
<dbReference type="STRING" id="35570.A0A1I8Q4L2"/>
<name>A0A1I8Q4L2_STOCA</name>
<dbReference type="OrthoDB" id="5855924at2759"/>
<reference evidence="3" key="1">
    <citation type="submission" date="2020-05" db="UniProtKB">
        <authorList>
            <consortium name="EnsemblMetazoa"/>
        </authorList>
    </citation>
    <scope>IDENTIFICATION</scope>
    <source>
        <strain evidence="3">USDA</strain>
    </source>
</reference>
<evidence type="ECO:0000313" key="4">
    <source>
        <dbReference type="Proteomes" id="UP000095300"/>
    </source>
</evidence>
<dbReference type="AlphaFoldDB" id="A0A1I8Q4L2"/>
<dbReference type="VEuPathDB" id="VectorBase:SCAU013852"/>
<gene>
    <name evidence="3" type="primary">106083040</name>
</gene>
<organism evidence="3 4">
    <name type="scientific">Stomoxys calcitrans</name>
    <name type="common">Stable fly</name>
    <name type="synonym">Conops calcitrans</name>
    <dbReference type="NCBI Taxonomy" id="35570"/>
    <lineage>
        <taxon>Eukaryota</taxon>
        <taxon>Metazoa</taxon>
        <taxon>Ecdysozoa</taxon>
        <taxon>Arthropoda</taxon>
        <taxon>Hexapoda</taxon>
        <taxon>Insecta</taxon>
        <taxon>Pterygota</taxon>
        <taxon>Neoptera</taxon>
        <taxon>Endopterygota</taxon>
        <taxon>Diptera</taxon>
        <taxon>Brachycera</taxon>
        <taxon>Muscomorpha</taxon>
        <taxon>Muscoidea</taxon>
        <taxon>Muscidae</taxon>
        <taxon>Stomoxys</taxon>
    </lineage>
</organism>
<dbReference type="Proteomes" id="UP000095300">
    <property type="component" value="Unassembled WGS sequence"/>
</dbReference>
<proteinExistence type="predicted"/>
<dbReference type="Pfam" id="PF08246">
    <property type="entry name" value="Inhibitor_I29"/>
    <property type="match status" value="1"/>
</dbReference>
<accession>A0A1I8Q4L2</accession>
<feature type="region of interest" description="Disordered" evidence="1">
    <location>
        <begin position="58"/>
        <end position="80"/>
    </location>
</feature>
<evidence type="ECO:0000259" key="2">
    <source>
        <dbReference type="SMART" id="SM00848"/>
    </source>
</evidence>
<feature type="domain" description="Cathepsin propeptide inhibitor" evidence="2">
    <location>
        <begin position="9"/>
        <end position="69"/>
    </location>
</feature>
<feature type="compositionally biased region" description="Basic and acidic residues" evidence="1">
    <location>
        <begin position="61"/>
        <end position="80"/>
    </location>
</feature>
<dbReference type="SUPFAM" id="SSF54001">
    <property type="entry name" value="Cysteine proteinases"/>
    <property type="match status" value="1"/>
</dbReference>
<evidence type="ECO:0000256" key="1">
    <source>
        <dbReference type="SAM" id="MobiDB-lite"/>
    </source>
</evidence>
<dbReference type="InterPro" id="IPR013201">
    <property type="entry name" value="Prot_inhib_I29"/>
</dbReference>
<evidence type="ECO:0000313" key="3">
    <source>
        <dbReference type="EnsemblMetazoa" id="SCAU013852-PA"/>
    </source>
</evidence>